<evidence type="ECO:0000256" key="1">
    <source>
        <dbReference type="SAM" id="MobiDB-lite"/>
    </source>
</evidence>
<evidence type="ECO:0000313" key="4">
    <source>
        <dbReference type="Proteomes" id="UP000789508"/>
    </source>
</evidence>
<organism evidence="3 4">
    <name type="scientific">Ambispora leptoticha</name>
    <dbReference type="NCBI Taxonomy" id="144679"/>
    <lineage>
        <taxon>Eukaryota</taxon>
        <taxon>Fungi</taxon>
        <taxon>Fungi incertae sedis</taxon>
        <taxon>Mucoromycota</taxon>
        <taxon>Glomeromycotina</taxon>
        <taxon>Glomeromycetes</taxon>
        <taxon>Archaeosporales</taxon>
        <taxon>Ambisporaceae</taxon>
        <taxon>Ambispora</taxon>
    </lineage>
</organism>
<dbReference type="EMBL" id="CAJVPS010001513">
    <property type="protein sequence ID" value="CAG8540940.1"/>
    <property type="molecule type" value="Genomic_DNA"/>
</dbReference>
<dbReference type="SUPFAM" id="SSF143990">
    <property type="entry name" value="YbiA-like"/>
    <property type="match status" value="1"/>
</dbReference>
<feature type="region of interest" description="Disordered" evidence="1">
    <location>
        <begin position="1"/>
        <end position="29"/>
    </location>
</feature>
<dbReference type="OrthoDB" id="206452at2759"/>
<dbReference type="CDD" id="cd15457">
    <property type="entry name" value="NADAR"/>
    <property type="match status" value="1"/>
</dbReference>
<accession>A0A9N9AU50</accession>
<comment type="caution">
    <text evidence="3">The sequence shown here is derived from an EMBL/GenBank/DDBJ whole genome shotgun (WGS) entry which is preliminary data.</text>
</comment>
<keyword evidence="4" id="KW-1185">Reference proteome</keyword>
<feature type="compositionally biased region" description="Polar residues" evidence="1">
    <location>
        <begin position="132"/>
        <end position="142"/>
    </location>
</feature>
<proteinExistence type="predicted"/>
<feature type="domain" description="NADAR" evidence="2">
    <location>
        <begin position="488"/>
        <end position="634"/>
    </location>
</feature>
<dbReference type="InterPro" id="IPR037238">
    <property type="entry name" value="YbiA-like_sf"/>
</dbReference>
<gene>
    <name evidence="3" type="ORF">ALEPTO_LOCUS5407</name>
</gene>
<feature type="compositionally biased region" description="Basic residues" evidence="1">
    <location>
        <begin position="143"/>
        <end position="152"/>
    </location>
</feature>
<feature type="compositionally biased region" description="Polar residues" evidence="1">
    <location>
        <begin position="53"/>
        <end position="74"/>
    </location>
</feature>
<name>A0A9N9AU50_9GLOM</name>
<dbReference type="Gene3D" id="1.10.357.40">
    <property type="entry name" value="YbiA-like"/>
    <property type="match status" value="1"/>
</dbReference>
<feature type="compositionally biased region" description="Low complexity" evidence="1">
    <location>
        <begin position="96"/>
        <end position="108"/>
    </location>
</feature>
<feature type="compositionally biased region" description="Basic and acidic residues" evidence="1">
    <location>
        <begin position="1"/>
        <end position="23"/>
    </location>
</feature>
<feature type="region of interest" description="Disordered" evidence="1">
    <location>
        <begin position="275"/>
        <end position="324"/>
    </location>
</feature>
<dbReference type="InterPro" id="IPR012816">
    <property type="entry name" value="NADAR"/>
</dbReference>
<reference evidence="3" key="1">
    <citation type="submission" date="2021-06" db="EMBL/GenBank/DDBJ databases">
        <authorList>
            <person name="Kallberg Y."/>
            <person name="Tangrot J."/>
            <person name="Rosling A."/>
        </authorList>
    </citation>
    <scope>NUCLEOTIDE SEQUENCE</scope>
    <source>
        <strain evidence="3">FL130A</strain>
    </source>
</reference>
<evidence type="ECO:0000313" key="3">
    <source>
        <dbReference type="EMBL" id="CAG8540940.1"/>
    </source>
</evidence>
<feature type="compositionally biased region" description="Low complexity" evidence="1">
    <location>
        <begin position="285"/>
        <end position="299"/>
    </location>
</feature>
<sequence>MPDANKGGENEISKTENKPESSRFNHPSQTAEITLGDDISYNEHLCQKFGSIPMTTSAPPNKTATTNSENSSPQTEKKIEWNMANHTQQTPPSPTVNNNGPVIHNNNPLVNAIPRGEDSNHEGADDDDGSGYESQNTLSPMSKRTKRQRKKADKQASSIEQNKSAQASHGGFSQNPQAGVVSQNSLKPRKQQIRERTSTSSIEQKKSAQASHGDFSQNPQAGVVSQNPQAGIVSENSQTPRKQQIRGQTSTSSIVQNKSAQASYGVVSQNPQAGVVSQNSQMPRNAPSQNSPSQNLQPSGFPSQNLQSSPGFPSQNLQPSPAGPWFSKEPFHSVALFINFNVDYRRLLPDRAEFAEHGFTHIIETFGYETRHQTIHAIDAAKEFTLECAIDCWRNNKNLTLFFATCVKDNIHTVSEFVKSIREVCDKETLDIIVIHPDLHNPYVCETFCRAGATSVVYSQSLYVASAIIHILEASTKKRADGMDKVDFYNKEEPYYEFTNFYRAKVEIDNEIWFTTEHYFQAQKFESIYTQKKIRDAYTARDAFNIARARNHEKRINWESPDVPDGIIFKEVVMEHAQIQKYTQNPLLKYKLLSTATAALFEHTSNDSYWGDGGNFRQGLNRLGYILEKVRSQLMNEEIKRLADKYKCSVQQEWIVPQLRKLVG</sequence>
<evidence type="ECO:0000259" key="2">
    <source>
        <dbReference type="Pfam" id="PF08719"/>
    </source>
</evidence>
<dbReference type="AlphaFoldDB" id="A0A9N9AU50"/>
<feature type="compositionally biased region" description="Polar residues" evidence="1">
    <location>
        <begin position="155"/>
        <end position="186"/>
    </location>
</feature>
<feature type="compositionally biased region" description="Polar residues" evidence="1">
    <location>
        <begin position="300"/>
        <end position="319"/>
    </location>
</feature>
<feature type="region of interest" description="Disordered" evidence="1">
    <location>
        <begin position="51"/>
        <end position="257"/>
    </location>
</feature>
<protein>
    <submittedName>
        <fullName evidence="3">5108_t:CDS:1</fullName>
    </submittedName>
</protein>
<feature type="compositionally biased region" description="Polar residues" evidence="1">
    <location>
        <begin position="198"/>
        <end position="257"/>
    </location>
</feature>
<dbReference type="Proteomes" id="UP000789508">
    <property type="component" value="Unassembled WGS sequence"/>
</dbReference>
<dbReference type="NCBIfam" id="TIGR02464">
    <property type="entry name" value="ribofla_fusion"/>
    <property type="match status" value="1"/>
</dbReference>
<dbReference type="Pfam" id="PF08719">
    <property type="entry name" value="NADAR"/>
    <property type="match status" value="1"/>
</dbReference>